<name>A0AAV0VXR1_9HEMI</name>
<accession>A0AAV0VXR1</accession>
<protein>
    <submittedName>
        <fullName evidence="1">Uncharacterized protein</fullName>
    </submittedName>
</protein>
<proteinExistence type="predicted"/>
<dbReference type="Proteomes" id="UP001160148">
    <property type="component" value="Unassembled WGS sequence"/>
</dbReference>
<evidence type="ECO:0000313" key="2">
    <source>
        <dbReference type="Proteomes" id="UP001160148"/>
    </source>
</evidence>
<dbReference type="EMBL" id="CARXXK010000001">
    <property type="protein sequence ID" value="CAI6348944.1"/>
    <property type="molecule type" value="Genomic_DNA"/>
</dbReference>
<evidence type="ECO:0000313" key="1">
    <source>
        <dbReference type="EMBL" id="CAI6348944.1"/>
    </source>
</evidence>
<sequence>MMTGTTADGATNVVYAKFKSMRLNLDMATGAGSRDIVWTAATVAYPNATPETSVYTEDVDTILLRKTPAGAKRILSG</sequence>
<gene>
    <name evidence="1" type="ORF">MEUPH1_LOCUS5566</name>
</gene>
<keyword evidence="2" id="KW-1185">Reference proteome</keyword>
<organism evidence="1 2">
    <name type="scientific">Macrosiphum euphorbiae</name>
    <name type="common">potato aphid</name>
    <dbReference type="NCBI Taxonomy" id="13131"/>
    <lineage>
        <taxon>Eukaryota</taxon>
        <taxon>Metazoa</taxon>
        <taxon>Ecdysozoa</taxon>
        <taxon>Arthropoda</taxon>
        <taxon>Hexapoda</taxon>
        <taxon>Insecta</taxon>
        <taxon>Pterygota</taxon>
        <taxon>Neoptera</taxon>
        <taxon>Paraneoptera</taxon>
        <taxon>Hemiptera</taxon>
        <taxon>Sternorrhyncha</taxon>
        <taxon>Aphidomorpha</taxon>
        <taxon>Aphidoidea</taxon>
        <taxon>Aphididae</taxon>
        <taxon>Macrosiphini</taxon>
        <taxon>Macrosiphum</taxon>
    </lineage>
</organism>
<reference evidence="1 2" key="1">
    <citation type="submission" date="2023-01" db="EMBL/GenBank/DDBJ databases">
        <authorList>
            <person name="Whitehead M."/>
        </authorList>
    </citation>
    <scope>NUCLEOTIDE SEQUENCE [LARGE SCALE GENOMIC DNA]</scope>
</reference>
<comment type="caution">
    <text evidence="1">The sequence shown here is derived from an EMBL/GenBank/DDBJ whole genome shotgun (WGS) entry which is preliminary data.</text>
</comment>
<dbReference type="AlphaFoldDB" id="A0AAV0VXR1"/>